<reference evidence="1 2" key="1">
    <citation type="submission" date="2014-04" db="EMBL/GenBank/DDBJ databases">
        <authorList>
            <consortium name="DOE Joint Genome Institute"/>
            <person name="Kuo A."/>
            <person name="Girlanda M."/>
            <person name="Perotto S."/>
            <person name="Kohler A."/>
            <person name="Nagy L.G."/>
            <person name="Floudas D."/>
            <person name="Copeland A."/>
            <person name="Barry K.W."/>
            <person name="Cichocki N."/>
            <person name="Veneault-Fourrey C."/>
            <person name="LaButti K."/>
            <person name="Lindquist E.A."/>
            <person name="Lipzen A."/>
            <person name="Lundell T."/>
            <person name="Morin E."/>
            <person name="Murat C."/>
            <person name="Sun H."/>
            <person name="Tunlid A."/>
            <person name="Henrissat B."/>
            <person name="Grigoriev I.V."/>
            <person name="Hibbett D.S."/>
            <person name="Martin F."/>
            <person name="Nordberg H.P."/>
            <person name="Cantor M.N."/>
            <person name="Hua S.X."/>
        </authorList>
    </citation>
    <scope>NUCLEOTIDE SEQUENCE [LARGE SCALE GENOMIC DNA]</scope>
    <source>
        <strain evidence="1 2">MUT 4182</strain>
    </source>
</reference>
<evidence type="ECO:0000313" key="1">
    <source>
        <dbReference type="EMBL" id="KIO16137.1"/>
    </source>
</evidence>
<organism evidence="1 2">
    <name type="scientific">Tulasnella calospora MUT 4182</name>
    <dbReference type="NCBI Taxonomy" id="1051891"/>
    <lineage>
        <taxon>Eukaryota</taxon>
        <taxon>Fungi</taxon>
        <taxon>Dikarya</taxon>
        <taxon>Basidiomycota</taxon>
        <taxon>Agaricomycotina</taxon>
        <taxon>Agaricomycetes</taxon>
        <taxon>Cantharellales</taxon>
        <taxon>Tulasnellaceae</taxon>
        <taxon>Tulasnella</taxon>
    </lineage>
</organism>
<dbReference type="Proteomes" id="UP000054248">
    <property type="component" value="Unassembled WGS sequence"/>
</dbReference>
<feature type="non-terminal residue" evidence="1">
    <location>
        <position position="64"/>
    </location>
</feature>
<gene>
    <name evidence="1" type="ORF">M407DRAFT_34227</name>
</gene>
<protein>
    <submittedName>
        <fullName evidence="1">Uncharacterized protein</fullName>
    </submittedName>
</protein>
<dbReference type="OrthoDB" id="2245455at2759"/>
<keyword evidence="2" id="KW-1185">Reference proteome</keyword>
<evidence type="ECO:0000313" key="2">
    <source>
        <dbReference type="Proteomes" id="UP000054248"/>
    </source>
</evidence>
<dbReference type="Gene3D" id="1.20.58.80">
    <property type="entry name" value="Phosphotransferase system, lactose/cellobiose-type IIA subunit"/>
    <property type="match status" value="1"/>
</dbReference>
<sequence>MIPEHRRAMLTRALEYASEAVKMDRSGNHVHGTIATYARCVSLLHELVLGGELSDDELSRITTI</sequence>
<proteinExistence type="predicted"/>
<dbReference type="HOGENOM" id="CLU_2874124_0_0_1"/>
<name>A0A0C3L320_9AGAM</name>
<dbReference type="EMBL" id="KN823661">
    <property type="protein sequence ID" value="KIO16137.1"/>
    <property type="molecule type" value="Genomic_DNA"/>
</dbReference>
<dbReference type="AlphaFoldDB" id="A0A0C3L320"/>
<reference evidence="2" key="2">
    <citation type="submission" date="2015-01" db="EMBL/GenBank/DDBJ databases">
        <title>Evolutionary Origins and Diversification of the Mycorrhizal Mutualists.</title>
        <authorList>
            <consortium name="DOE Joint Genome Institute"/>
            <consortium name="Mycorrhizal Genomics Consortium"/>
            <person name="Kohler A."/>
            <person name="Kuo A."/>
            <person name="Nagy L.G."/>
            <person name="Floudas D."/>
            <person name="Copeland A."/>
            <person name="Barry K.W."/>
            <person name="Cichocki N."/>
            <person name="Veneault-Fourrey C."/>
            <person name="LaButti K."/>
            <person name="Lindquist E.A."/>
            <person name="Lipzen A."/>
            <person name="Lundell T."/>
            <person name="Morin E."/>
            <person name="Murat C."/>
            <person name="Riley R."/>
            <person name="Ohm R."/>
            <person name="Sun H."/>
            <person name="Tunlid A."/>
            <person name="Henrissat B."/>
            <person name="Grigoriev I.V."/>
            <person name="Hibbett D.S."/>
            <person name="Martin F."/>
        </authorList>
    </citation>
    <scope>NUCLEOTIDE SEQUENCE [LARGE SCALE GENOMIC DNA]</scope>
    <source>
        <strain evidence="2">MUT 4182</strain>
    </source>
</reference>
<accession>A0A0C3L320</accession>